<name>A0ABV0QWC5_9TELE</name>
<accession>A0ABV0QWC5</accession>
<protein>
    <submittedName>
        <fullName evidence="2">Uncharacterized protein</fullName>
    </submittedName>
</protein>
<dbReference type="EMBL" id="JAHRIN010025475">
    <property type="protein sequence ID" value="MEQ2199808.1"/>
    <property type="molecule type" value="Genomic_DNA"/>
</dbReference>
<feature type="region of interest" description="Disordered" evidence="1">
    <location>
        <begin position="37"/>
        <end position="66"/>
    </location>
</feature>
<proteinExistence type="predicted"/>
<evidence type="ECO:0000256" key="1">
    <source>
        <dbReference type="SAM" id="MobiDB-lite"/>
    </source>
</evidence>
<feature type="compositionally biased region" description="Basic and acidic residues" evidence="1">
    <location>
        <begin position="40"/>
        <end position="51"/>
    </location>
</feature>
<feature type="compositionally biased region" description="Low complexity" evidence="1">
    <location>
        <begin position="10"/>
        <end position="21"/>
    </location>
</feature>
<organism evidence="2 3">
    <name type="scientific">Xenoophorus captivus</name>
    <dbReference type="NCBI Taxonomy" id="1517983"/>
    <lineage>
        <taxon>Eukaryota</taxon>
        <taxon>Metazoa</taxon>
        <taxon>Chordata</taxon>
        <taxon>Craniata</taxon>
        <taxon>Vertebrata</taxon>
        <taxon>Euteleostomi</taxon>
        <taxon>Actinopterygii</taxon>
        <taxon>Neopterygii</taxon>
        <taxon>Teleostei</taxon>
        <taxon>Neoteleostei</taxon>
        <taxon>Acanthomorphata</taxon>
        <taxon>Ovalentaria</taxon>
        <taxon>Atherinomorphae</taxon>
        <taxon>Cyprinodontiformes</taxon>
        <taxon>Goodeidae</taxon>
        <taxon>Xenoophorus</taxon>
    </lineage>
</organism>
<keyword evidence="3" id="KW-1185">Reference proteome</keyword>
<sequence length="66" mass="7151">MRWGKPTGEAAAAPTSPTFTPSLQTEVTWTIAISIHSSTYHRDDNTQREGKTPPTSALGKTHSEVL</sequence>
<gene>
    <name evidence="2" type="ORF">XENOCAPTIV_012768</name>
</gene>
<feature type="non-terminal residue" evidence="2">
    <location>
        <position position="66"/>
    </location>
</feature>
<dbReference type="Proteomes" id="UP001434883">
    <property type="component" value="Unassembled WGS sequence"/>
</dbReference>
<feature type="region of interest" description="Disordered" evidence="1">
    <location>
        <begin position="1"/>
        <end position="21"/>
    </location>
</feature>
<evidence type="ECO:0000313" key="2">
    <source>
        <dbReference type="EMBL" id="MEQ2199808.1"/>
    </source>
</evidence>
<evidence type="ECO:0000313" key="3">
    <source>
        <dbReference type="Proteomes" id="UP001434883"/>
    </source>
</evidence>
<reference evidence="2 3" key="1">
    <citation type="submission" date="2021-06" db="EMBL/GenBank/DDBJ databases">
        <authorList>
            <person name="Palmer J.M."/>
        </authorList>
    </citation>
    <scope>NUCLEOTIDE SEQUENCE [LARGE SCALE GENOMIC DNA]</scope>
    <source>
        <strain evidence="2 3">XC_2019</strain>
        <tissue evidence="2">Muscle</tissue>
    </source>
</reference>
<comment type="caution">
    <text evidence="2">The sequence shown here is derived from an EMBL/GenBank/DDBJ whole genome shotgun (WGS) entry which is preliminary data.</text>
</comment>